<dbReference type="Gene3D" id="3.30.565.10">
    <property type="entry name" value="Histidine kinase-like ATPase, C-terminal domain"/>
    <property type="match status" value="1"/>
</dbReference>
<organism evidence="2">
    <name type="scientific">freshwater metagenome</name>
    <dbReference type="NCBI Taxonomy" id="449393"/>
    <lineage>
        <taxon>unclassified sequences</taxon>
        <taxon>metagenomes</taxon>
        <taxon>ecological metagenomes</taxon>
    </lineage>
</organism>
<dbReference type="AlphaFoldDB" id="A0A6J6HUB0"/>
<protein>
    <submittedName>
        <fullName evidence="2">Unannotated protein</fullName>
    </submittedName>
</protein>
<reference evidence="2" key="1">
    <citation type="submission" date="2020-05" db="EMBL/GenBank/DDBJ databases">
        <authorList>
            <person name="Chiriac C."/>
            <person name="Salcher M."/>
            <person name="Ghai R."/>
            <person name="Kavagutti S V."/>
        </authorList>
    </citation>
    <scope>NUCLEOTIDE SEQUENCE</scope>
</reference>
<keyword evidence="1" id="KW-0472">Membrane</keyword>
<dbReference type="EMBL" id="CAEZUS010000147">
    <property type="protein sequence ID" value="CAB4614664.1"/>
    <property type="molecule type" value="Genomic_DNA"/>
</dbReference>
<accession>A0A6J6HUB0</accession>
<sequence>MIRISLLEQKLKVTSAALFFSLYIFIGLNGSQGWKFAVIETLLATLLNILIFIMCELFFKLGLFDRKTTNIAILGFSYLIPLVTILFILPASLFWTDNSATKVFYQLFLSSCHVLFLLGLNLYKLLGRQRSIVLADFERIIQGKDLTPFSNHDLTVARDVDLARYLHGELQAGLIASSLLLERASKTGDTDLARHALRNAVDILSQDHAQTSQSRVSSPQVRLEKISSGWNGIAKVSINLDWLDGLETSTQNNVIVLIDEGVSNAIRHAKANEISVSGCRLGADLYLEIQSNGSGMIENAPGLGTKLFTELATSWEYSRIGEQNILKFTVRAKDL</sequence>
<keyword evidence="1" id="KW-0812">Transmembrane</keyword>
<name>A0A6J6HUB0_9ZZZZ</name>
<feature type="transmembrane region" description="Helical" evidence="1">
    <location>
        <begin position="103"/>
        <end position="123"/>
    </location>
</feature>
<gene>
    <name evidence="2" type="ORF">UFOPK1852_00890</name>
</gene>
<feature type="transmembrane region" description="Helical" evidence="1">
    <location>
        <begin position="12"/>
        <end position="30"/>
    </location>
</feature>
<feature type="transmembrane region" description="Helical" evidence="1">
    <location>
        <begin position="36"/>
        <end position="59"/>
    </location>
</feature>
<dbReference type="SUPFAM" id="SSF55874">
    <property type="entry name" value="ATPase domain of HSP90 chaperone/DNA topoisomerase II/histidine kinase"/>
    <property type="match status" value="1"/>
</dbReference>
<evidence type="ECO:0000313" key="2">
    <source>
        <dbReference type="EMBL" id="CAB4614664.1"/>
    </source>
</evidence>
<evidence type="ECO:0000256" key="1">
    <source>
        <dbReference type="SAM" id="Phobius"/>
    </source>
</evidence>
<proteinExistence type="predicted"/>
<dbReference type="InterPro" id="IPR036890">
    <property type="entry name" value="HATPase_C_sf"/>
</dbReference>
<feature type="transmembrane region" description="Helical" evidence="1">
    <location>
        <begin position="71"/>
        <end position="91"/>
    </location>
</feature>
<keyword evidence="1" id="KW-1133">Transmembrane helix</keyword>